<evidence type="ECO:0000313" key="3">
    <source>
        <dbReference type="Proteomes" id="UP000632377"/>
    </source>
</evidence>
<feature type="region of interest" description="Disordered" evidence="1">
    <location>
        <begin position="18"/>
        <end position="53"/>
    </location>
</feature>
<proteinExistence type="predicted"/>
<keyword evidence="3" id="KW-1185">Reference proteome</keyword>
<dbReference type="RefSeq" id="WP_202750041.1">
    <property type="nucleotide sequence ID" value="NZ_JAESWC010000014.1"/>
</dbReference>
<comment type="caution">
    <text evidence="2">The sequence shown here is derived from an EMBL/GenBank/DDBJ whole genome shotgun (WGS) entry which is preliminary data.</text>
</comment>
<feature type="compositionally biased region" description="Polar residues" evidence="1">
    <location>
        <begin position="23"/>
        <end position="44"/>
    </location>
</feature>
<name>A0ABS1TDY7_9CLOT</name>
<evidence type="ECO:0000313" key="2">
    <source>
        <dbReference type="EMBL" id="MBL4937287.1"/>
    </source>
</evidence>
<evidence type="ECO:0000256" key="1">
    <source>
        <dbReference type="SAM" id="MobiDB-lite"/>
    </source>
</evidence>
<organism evidence="2 3">
    <name type="scientific">Clostridium rhizosphaerae</name>
    <dbReference type="NCBI Taxonomy" id="2803861"/>
    <lineage>
        <taxon>Bacteria</taxon>
        <taxon>Bacillati</taxon>
        <taxon>Bacillota</taxon>
        <taxon>Clostridia</taxon>
        <taxon>Eubacteriales</taxon>
        <taxon>Clostridiaceae</taxon>
        <taxon>Clostridium</taxon>
    </lineage>
</organism>
<dbReference type="EMBL" id="JAESWC010000014">
    <property type="protein sequence ID" value="MBL4937287.1"/>
    <property type="molecule type" value="Genomic_DNA"/>
</dbReference>
<dbReference type="Proteomes" id="UP000632377">
    <property type="component" value="Unassembled WGS sequence"/>
</dbReference>
<gene>
    <name evidence="2" type="ORF">JK636_16280</name>
</gene>
<reference evidence="2 3" key="1">
    <citation type="submission" date="2021-01" db="EMBL/GenBank/DDBJ databases">
        <title>Genome public.</title>
        <authorList>
            <person name="Liu C."/>
            <person name="Sun Q."/>
        </authorList>
    </citation>
    <scope>NUCLEOTIDE SEQUENCE [LARGE SCALE GENOMIC DNA]</scope>
    <source>
        <strain evidence="2 3">YIM B02515</strain>
    </source>
</reference>
<protein>
    <submittedName>
        <fullName evidence="2">Uncharacterized protein</fullName>
    </submittedName>
</protein>
<sequence>MKKNAMDNWMKAFGNNLFDDSAKGTNQLNNAAVQPENIKTSSKTDALKEKGDN</sequence>
<accession>A0ABS1TDY7</accession>